<dbReference type="InterPro" id="IPR038713">
    <property type="entry name" value="Terminase_Gp1_N_sf"/>
</dbReference>
<reference evidence="1" key="2">
    <citation type="journal article" date="2021" name="PeerJ">
        <title>Extensive microbial diversity within the chicken gut microbiome revealed by metagenomics and culture.</title>
        <authorList>
            <person name="Gilroy R."/>
            <person name="Ravi A."/>
            <person name="Getino M."/>
            <person name="Pursley I."/>
            <person name="Horton D.L."/>
            <person name="Alikhan N.F."/>
            <person name="Baker D."/>
            <person name="Gharbi K."/>
            <person name="Hall N."/>
            <person name="Watson M."/>
            <person name="Adriaenssens E.M."/>
            <person name="Foster-Nyarko E."/>
            <person name="Jarju S."/>
            <person name="Secka A."/>
            <person name="Antonio M."/>
            <person name="Oren A."/>
            <person name="Chaudhuri R.R."/>
            <person name="La Ragione R."/>
            <person name="Hildebrand F."/>
            <person name="Pallen M.J."/>
        </authorList>
    </citation>
    <scope>NUCLEOTIDE SEQUENCE</scope>
    <source>
        <strain evidence="1">ChiGjej1B1-19959</strain>
    </source>
</reference>
<protein>
    <submittedName>
        <fullName evidence="1">Terminase small subunit</fullName>
    </submittedName>
</protein>
<evidence type="ECO:0000313" key="1">
    <source>
        <dbReference type="EMBL" id="HIU36649.1"/>
    </source>
</evidence>
<evidence type="ECO:0000313" key="2">
    <source>
        <dbReference type="Proteomes" id="UP000824071"/>
    </source>
</evidence>
<comment type="caution">
    <text evidence="1">The sequence shown here is derived from an EMBL/GenBank/DDBJ whole genome shotgun (WGS) entry which is preliminary data.</text>
</comment>
<dbReference type="AlphaFoldDB" id="A0A9D1IIJ4"/>
<dbReference type="GO" id="GO:0051276">
    <property type="term" value="P:chromosome organization"/>
    <property type="evidence" value="ECO:0007669"/>
    <property type="project" value="InterPro"/>
</dbReference>
<dbReference type="Gene3D" id="1.10.10.1400">
    <property type="entry name" value="Terminase, small subunit, N-terminal DNA-binding domain, HTH motif"/>
    <property type="match status" value="1"/>
</dbReference>
<dbReference type="InterPro" id="IPR005335">
    <property type="entry name" value="Terminase_ssu"/>
</dbReference>
<organism evidence="1 2">
    <name type="scientific">Candidatus Fimenecus excrementigallinarum</name>
    <dbReference type="NCBI Taxonomy" id="2840816"/>
    <lineage>
        <taxon>Bacteria</taxon>
        <taxon>Bacillati</taxon>
        <taxon>Bacillota</taxon>
        <taxon>Clostridia</taxon>
        <taxon>Candidatus Fimenecus</taxon>
    </lineage>
</organism>
<dbReference type="EMBL" id="DVMW01000049">
    <property type="protein sequence ID" value="HIU36649.1"/>
    <property type="molecule type" value="Genomic_DNA"/>
</dbReference>
<gene>
    <name evidence="1" type="ORF">IAC53_08605</name>
</gene>
<name>A0A9D1IIJ4_9FIRM</name>
<sequence length="161" mass="17573">MSSPLSARQKAFCRHFVRTRNGREAAAAAGFACFPQRAAFRLLFDKRVRAEIAALEKDLAATRAELIAGYRRLAFGSAADAVRLLLHADDESLDPENLDLFLVSDIKRPKGGGLEIKFFDRQRALERLEALASGDADGALPFYRALERSAALFSTEGGGEA</sequence>
<reference evidence="1" key="1">
    <citation type="submission" date="2020-10" db="EMBL/GenBank/DDBJ databases">
        <authorList>
            <person name="Gilroy R."/>
        </authorList>
    </citation>
    <scope>NUCLEOTIDE SEQUENCE</scope>
    <source>
        <strain evidence="1">ChiGjej1B1-19959</strain>
    </source>
</reference>
<accession>A0A9D1IIJ4</accession>
<dbReference type="Proteomes" id="UP000824071">
    <property type="component" value="Unassembled WGS sequence"/>
</dbReference>
<proteinExistence type="predicted"/>
<dbReference type="Pfam" id="PF03592">
    <property type="entry name" value="Terminase_2"/>
    <property type="match status" value="1"/>
</dbReference>